<comment type="caution">
    <text evidence="2">The sequence shown here is derived from an EMBL/GenBank/DDBJ whole genome shotgun (WGS) entry which is preliminary data.</text>
</comment>
<accession>A0A1V1NRJ4</accession>
<dbReference type="PROSITE" id="PS50234">
    <property type="entry name" value="VWFA"/>
    <property type="match status" value="1"/>
</dbReference>
<dbReference type="Gene3D" id="3.40.50.410">
    <property type="entry name" value="von Willebrand factor, type A domain"/>
    <property type="match status" value="1"/>
</dbReference>
<dbReference type="Pfam" id="PF13768">
    <property type="entry name" value="VWA_3"/>
    <property type="match status" value="1"/>
</dbReference>
<reference evidence="3" key="1">
    <citation type="submission" date="2012-11" db="EMBL/GenBank/DDBJ databases">
        <authorList>
            <person name="Lucero-Rivera Y.E."/>
            <person name="Tovar-Ramirez D."/>
        </authorList>
    </citation>
    <scope>NUCLEOTIDE SEQUENCE [LARGE SCALE GENOMIC DNA]</scope>
    <source>
        <strain evidence="3">Araruama</strain>
    </source>
</reference>
<dbReference type="EMBL" id="ATBP01003100">
    <property type="protein sequence ID" value="ETR65195.1"/>
    <property type="molecule type" value="Genomic_DNA"/>
</dbReference>
<protein>
    <recommendedName>
        <fullName evidence="1">VWFA domain-containing protein</fullName>
    </recommendedName>
</protein>
<dbReference type="SUPFAM" id="SSF53300">
    <property type="entry name" value="vWA-like"/>
    <property type="match status" value="1"/>
</dbReference>
<organism evidence="2 3">
    <name type="scientific">Candidatus Magnetoglobus multicellularis str. Araruama</name>
    <dbReference type="NCBI Taxonomy" id="890399"/>
    <lineage>
        <taxon>Bacteria</taxon>
        <taxon>Pseudomonadati</taxon>
        <taxon>Thermodesulfobacteriota</taxon>
        <taxon>Desulfobacteria</taxon>
        <taxon>Desulfobacterales</taxon>
        <taxon>Desulfobacteraceae</taxon>
        <taxon>Candidatus Magnetoglobus</taxon>
    </lineage>
</organism>
<dbReference type="PANTHER" id="PTHR45737:SF6">
    <property type="entry name" value="VON WILLEBRAND FACTOR A DOMAIN-CONTAINING PROTEIN 5A"/>
    <property type="match status" value="1"/>
</dbReference>
<dbReference type="PANTHER" id="PTHR45737">
    <property type="entry name" value="VON WILLEBRAND FACTOR A DOMAIN-CONTAINING PROTEIN 5A"/>
    <property type="match status" value="1"/>
</dbReference>
<evidence type="ECO:0000313" key="2">
    <source>
        <dbReference type="EMBL" id="ETR65195.1"/>
    </source>
</evidence>
<evidence type="ECO:0000259" key="1">
    <source>
        <dbReference type="PROSITE" id="PS50234"/>
    </source>
</evidence>
<dbReference type="InterPro" id="IPR036465">
    <property type="entry name" value="vWFA_dom_sf"/>
</dbReference>
<dbReference type="Proteomes" id="UP000189670">
    <property type="component" value="Unassembled WGS sequence"/>
</dbReference>
<feature type="domain" description="VWFA" evidence="1">
    <location>
        <begin position="39"/>
        <end position="122"/>
    </location>
</feature>
<evidence type="ECO:0000313" key="3">
    <source>
        <dbReference type="Proteomes" id="UP000189670"/>
    </source>
</evidence>
<dbReference type="InterPro" id="IPR002035">
    <property type="entry name" value="VWF_A"/>
</dbReference>
<dbReference type="AlphaFoldDB" id="A0A1V1NRJ4"/>
<sequence>EIIPFLRGFTHNSYFNITVFNSNFKQFMQDFVPANQAYIDKANEFVKSLNANGGTSMLPAINAVLEKRPATIYLISDGQPSDSERLILQMAEKARSKGIIINTIGVGEDQNKDLLRKIAYIT</sequence>
<name>A0A1V1NRJ4_9BACT</name>
<proteinExistence type="predicted"/>
<gene>
    <name evidence="2" type="ORF">OMM_14654</name>
</gene>
<feature type="non-terminal residue" evidence="2">
    <location>
        <position position="1"/>
    </location>
</feature>